<keyword evidence="3 6" id="KW-1133">Transmembrane helix</keyword>
<feature type="region of interest" description="Disordered" evidence="5">
    <location>
        <begin position="1"/>
        <end position="27"/>
    </location>
</feature>
<dbReference type="GO" id="GO:0046873">
    <property type="term" value="F:metal ion transmembrane transporter activity"/>
    <property type="evidence" value="ECO:0007669"/>
    <property type="project" value="InterPro"/>
</dbReference>
<evidence type="ECO:0000313" key="7">
    <source>
        <dbReference type="EMBL" id="OMJ85094.1"/>
    </source>
</evidence>
<accession>A0A1R2C7U7</accession>
<dbReference type="GO" id="GO:0016020">
    <property type="term" value="C:membrane"/>
    <property type="evidence" value="ECO:0007669"/>
    <property type="project" value="UniProtKB-SubCell"/>
</dbReference>
<dbReference type="EMBL" id="MPUH01000248">
    <property type="protein sequence ID" value="OMJ85094.1"/>
    <property type="molecule type" value="Genomic_DNA"/>
</dbReference>
<dbReference type="PANTHER" id="PTHR21535">
    <property type="entry name" value="MAGNESIUM AND COBALT TRANSPORT PROTEIN/MITOCHONDRIAL IMPORT INNER MEMBRANE TRANSLOCASE SUBUNIT TIM8"/>
    <property type="match status" value="1"/>
</dbReference>
<keyword evidence="8" id="KW-1185">Reference proteome</keyword>
<dbReference type="AlphaFoldDB" id="A0A1R2C7U7"/>
<dbReference type="InterPro" id="IPR045863">
    <property type="entry name" value="CorA_TM1_TM2"/>
</dbReference>
<evidence type="ECO:0000256" key="3">
    <source>
        <dbReference type="ARBA" id="ARBA00022989"/>
    </source>
</evidence>
<dbReference type="Pfam" id="PF01544">
    <property type="entry name" value="CorA"/>
    <property type="match status" value="1"/>
</dbReference>
<organism evidence="7 8">
    <name type="scientific">Stentor coeruleus</name>
    <dbReference type="NCBI Taxonomy" id="5963"/>
    <lineage>
        <taxon>Eukaryota</taxon>
        <taxon>Sar</taxon>
        <taxon>Alveolata</taxon>
        <taxon>Ciliophora</taxon>
        <taxon>Postciliodesmatophora</taxon>
        <taxon>Heterotrichea</taxon>
        <taxon>Heterotrichida</taxon>
        <taxon>Stentoridae</taxon>
        <taxon>Stentor</taxon>
    </lineage>
</organism>
<dbReference type="SUPFAM" id="SSF144083">
    <property type="entry name" value="Magnesium transport protein CorA, transmembrane region"/>
    <property type="match status" value="1"/>
</dbReference>
<comment type="subcellular location">
    <subcellularLocation>
        <location evidence="1">Membrane</location>
        <topology evidence="1">Multi-pass membrane protein</topology>
    </subcellularLocation>
</comment>
<evidence type="ECO:0000256" key="6">
    <source>
        <dbReference type="SAM" id="Phobius"/>
    </source>
</evidence>
<dbReference type="Proteomes" id="UP000187209">
    <property type="component" value="Unassembled WGS sequence"/>
</dbReference>
<evidence type="ECO:0000256" key="1">
    <source>
        <dbReference type="ARBA" id="ARBA00004141"/>
    </source>
</evidence>
<feature type="transmembrane region" description="Helical" evidence="6">
    <location>
        <begin position="377"/>
        <end position="398"/>
    </location>
</feature>
<evidence type="ECO:0000256" key="4">
    <source>
        <dbReference type="ARBA" id="ARBA00023136"/>
    </source>
</evidence>
<dbReference type="Gene3D" id="1.20.58.340">
    <property type="entry name" value="Magnesium transport protein CorA, transmembrane region"/>
    <property type="match status" value="2"/>
</dbReference>
<feature type="transmembrane region" description="Helical" evidence="6">
    <location>
        <begin position="343"/>
        <end position="365"/>
    </location>
</feature>
<keyword evidence="4 6" id="KW-0472">Membrane</keyword>
<feature type="compositionally biased region" description="Basic and acidic residues" evidence="5">
    <location>
        <begin position="1"/>
        <end position="10"/>
    </location>
</feature>
<evidence type="ECO:0000313" key="8">
    <source>
        <dbReference type="Proteomes" id="UP000187209"/>
    </source>
</evidence>
<gene>
    <name evidence="7" type="ORF">SteCoe_13684</name>
</gene>
<evidence type="ECO:0000256" key="5">
    <source>
        <dbReference type="SAM" id="MobiDB-lite"/>
    </source>
</evidence>
<keyword evidence="2 6" id="KW-0812">Transmembrane</keyword>
<comment type="caution">
    <text evidence="7">The sequence shown here is derived from an EMBL/GenBank/DDBJ whole genome shotgun (WGS) entry which is preliminary data.</text>
</comment>
<reference evidence="7 8" key="1">
    <citation type="submission" date="2016-11" db="EMBL/GenBank/DDBJ databases">
        <title>The macronuclear genome of Stentor coeruleus: a giant cell with tiny introns.</title>
        <authorList>
            <person name="Slabodnick M."/>
            <person name="Ruby J.G."/>
            <person name="Reiff S.B."/>
            <person name="Swart E.C."/>
            <person name="Gosai S."/>
            <person name="Prabakaran S."/>
            <person name="Witkowska E."/>
            <person name="Larue G.E."/>
            <person name="Fisher S."/>
            <person name="Freeman R.M."/>
            <person name="Gunawardena J."/>
            <person name="Chu W."/>
            <person name="Stover N.A."/>
            <person name="Gregory B.D."/>
            <person name="Nowacki M."/>
            <person name="Derisi J."/>
            <person name="Roy S.W."/>
            <person name="Marshall W.F."/>
            <person name="Sood P."/>
        </authorList>
    </citation>
    <scope>NUCLEOTIDE SEQUENCE [LARGE SCALE GENOMIC DNA]</scope>
    <source>
        <strain evidence="7">WM001</strain>
    </source>
</reference>
<protein>
    <recommendedName>
        <fullName evidence="9">Magnesium transporter</fullName>
    </recommendedName>
</protein>
<evidence type="ECO:0000256" key="2">
    <source>
        <dbReference type="ARBA" id="ARBA00022692"/>
    </source>
</evidence>
<dbReference type="PANTHER" id="PTHR21535:SF51">
    <property type="entry name" value="MANGANESE RESISTANCE PROTEIN MNR2"/>
    <property type="match status" value="1"/>
</dbReference>
<dbReference type="OrthoDB" id="29879at2759"/>
<name>A0A1R2C7U7_9CILI</name>
<sequence length="404" mass="46760">MSIHSDESQHVVDSISDASESEEVITSEQNHNSELVYIVNVKNNTCRKTKVDEVLFPEAFQMTKQQYIILIQKPNEQTIMKIRSAYKLHPVIEYECNSSSYLKDHMIKIHDCLFLTLTDIPLTGSLSTPASLKIILMKGIMFLLYDEKLHCLEEIFVKTMKFSIFADQSTTPSEPEIAYRKSETALTNYKKRFTVKLDLVEFYELTDLEEVLYKLLHVMFMRIEELVSEMDNEVKICNEFATELSTTERIDFVLRVHIAKKTLINARNYVDTKSQLLPELIETNFLTKTFNQYLNSMGLNMKKLTEKIDSSRRLLKSSENVHDAIVEGKLSDTSERSNDLVKVFSSMTTIFLPLYLLAGFFGMNVKIPYRCDEYQDLTAFTVLCICSVVYLASVIILFRYKGWI</sequence>
<proteinExistence type="predicted"/>
<evidence type="ECO:0008006" key="9">
    <source>
        <dbReference type="Google" id="ProtNLM"/>
    </source>
</evidence>
<dbReference type="InterPro" id="IPR002523">
    <property type="entry name" value="MgTranspt_CorA/ZnTranspt_ZntB"/>
</dbReference>